<feature type="region of interest" description="Disordered" evidence="1">
    <location>
        <begin position="473"/>
        <end position="510"/>
    </location>
</feature>
<accession>A0A931FH86</accession>
<sequence length="720" mass="76958">MPHRTQHRVQRPLPPSPLDLPENRSRSPYTGWDRRHWEAQADRLLAAVVPYATPGRAGYALPGRTSWSGEASDALEGYARTFLLAAFRIAGAEGKGEAATELLERYAAGLSAGTDARTEARTDAHPAQEAWPRIDRDRVQPMVEAASIALALHETRSWLWDALPAATQERTAEWLGGFVGRTPVGNNWVLFQTVVEEFLCSVGADHADAEIRRGLDALDGWYLGDGWYTDGPGRRIDHYNGWALHLYPLLWTRIAAGGPRAELAAELGVRFRERLRRFLDDYVHLVGGDGAPLHQGRSLTYRFAAAAPLWMGELFDCAPGPTGTVRRAASGMLRHFAEHGAPDPSGVLTLGWHDEFLGLTQPYSGPASPYWAAKGFLGLLLPADHPAWTATEQPLPVDTSDGVRLLRGPNWLVQATHADGVVRVHNHGSDGLDPAAGERSAPSERTSDPHYAKLAYTTCTGPVLPAAADNELTLSAPNGATPTDSSPTDSSPTGPTALPRGPVTALDAPDLPGLPGLRLAGSVHTVDPAAGTRVESWTLADGRFELRLHAVVAPAGWRISAGGHALAAKTPPLARQGRHWTVVEQPETGTARRLRSALAPLHGFDPSPDSPDKPDRPGSPGSRSCTTVRATEANAFGPHAAFPLATTIQPDTGVHVLATCVVLSAEPLDADAPPPFTISGTLADGLRIRTPSGHTLLAEATDRADATPDSTLIRLRPAQD</sequence>
<evidence type="ECO:0000259" key="2">
    <source>
        <dbReference type="Pfam" id="PF10022"/>
    </source>
</evidence>
<dbReference type="RefSeq" id="WP_196197264.1">
    <property type="nucleotide sequence ID" value="NZ_JADPRT010000014.1"/>
</dbReference>
<evidence type="ECO:0000313" key="4">
    <source>
        <dbReference type="Proteomes" id="UP000657385"/>
    </source>
</evidence>
<comment type="caution">
    <text evidence="3">The sequence shown here is derived from an EMBL/GenBank/DDBJ whole genome shotgun (WGS) entry which is preliminary data.</text>
</comment>
<feature type="region of interest" description="Disordered" evidence="1">
    <location>
        <begin position="1"/>
        <end position="31"/>
    </location>
</feature>
<organism evidence="3 4">
    <name type="scientific">Streptacidiphilus fuscans</name>
    <dbReference type="NCBI Taxonomy" id="2789292"/>
    <lineage>
        <taxon>Bacteria</taxon>
        <taxon>Bacillati</taxon>
        <taxon>Actinomycetota</taxon>
        <taxon>Actinomycetes</taxon>
        <taxon>Kitasatosporales</taxon>
        <taxon>Streptomycetaceae</taxon>
        <taxon>Streptacidiphilus</taxon>
    </lineage>
</organism>
<evidence type="ECO:0000256" key="1">
    <source>
        <dbReference type="SAM" id="MobiDB-lite"/>
    </source>
</evidence>
<feature type="compositionally biased region" description="Basic residues" evidence="1">
    <location>
        <begin position="1"/>
        <end position="10"/>
    </location>
</feature>
<dbReference type="Proteomes" id="UP000657385">
    <property type="component" value="Unassembled WGS sequence"/>
</dbReference>
<feature type="region of interest" description="Disordered" evidence="1">
    <location>
        <begin position="424"/>
        <end position="449"/>
    </location>
</feature>
<gene>
    <name evidence="3" type="ORF">I2501_29205</name>
</gene>
<feature type="domain" description="DUF2264" evidence="2">
    <location>
        <begin position="33"/>
        <end position="395"/>
    </location>
</feature>
<protein>
    <submittedName>
        <fullName evidence="3">DUF2264 domain-containing protein</fullName>
    </submittedName>
</protein>
<keyword evidence="4" id="KW-1185">Reference proteome</keyword>
<reference evidence="3" key="1">
    <citation type="submission" date="2020-11" db="EMBL/GenBank/DDBJ databases">
        <title>Isolation and identification of active actinomycetes.</title>
        <authorList>
            <person name="Yu B."/>
        </authorList>
    </citation>
    <scope>NUCLEOTIDE SEQUENCE</scope>
    <source>
        <strain evidence="3">NEAU-YB345</strain>
    </source>
</reference>
<name>A0A931FH86_9ACTN</name>
<evidence type="ECO:0000313" key="3">
    <source>
        <dbReference type="EMBL" id="MBF9072110.1"/>
    </source>
</evidence>
<dbReference type="EMBL" id="JADPRT010000014">
    <property type="protein sequence ID" value="MBF9072110.1"/>
    <property type="molecule type" value="Genomic_DNA"/>
</dbReference>
<dbReference type="AlphaFoldDB" id="A0A931FH86"/>
<feature type="compositionally biased region" description="Low complexity" evidence="1">
    <location>
        <begin position="479"/>
        <end position="497"/>
    </location>
</feature>
<dbReference type="InterPro" id="IPR016624">
    <property type="entry name" value="UCP014753"/>
</dbReference>
<feature type="region of interest" description="Disordered" evidence="1">
    <location>
        <begin position="600"/>
        <end position="625"/>
    </location>
</feature>
<dbReference type="PANTHER" id="PTHR35339">
    <property type="entry name" value="LINALOOL DEHYDRATASE_ISOMERASE DOMAIN-CONTAINING PROTEIN"/>
    <property type="match status" value="1"/>
</dbReference>
<dbReference type="Pfam" id="PF10022">
    <property type="entry name" value="DUF2264"/>
    <property type="match status" value="1"/>
</dbReference>
<dbReference type="PANTHER" id="PTHR35339:SF4">
    <property type="entry name" value="LINALOOL DEHYDRATASE_ISOMERASE DOMAIN-CONTAINING PROTEIN"/>
    <property type="match status" value="1"/>
</dbReference>
<dbReference type="InterPro" id="IPR049349">
    <property type="entry name" value="DUF2264_N"/>
</dbReference>
<proteinExistence type="predicted"/>